<comment type="caution">
    <text evidence="2">The sequence shown here is derived from an EMBL/GenBank/DDBJ whole genome shotgun (WGS) entry which is preliminary data.</text>
</comment>
<organism evidence="2">
    <name type="scientific">mine drainage metagenome</name>
    <dbReference type="NCBI Taxonomy" id="410659"/>
    <lineage>
        <taxon>unclassified sequences</taxon>
        <taxon>metagenomes</taxon>
        <taxon>ecological metagenomes</taxon>
    </lineage>
</organism>
<accession>T1AVQ7</accession>
<feature type="non-terminal residue" evidence="2">
    <location>
        <position position="1"/>
    </location>
</feature>
<feature type="transmembrane region" description="Helical" evidence="1">
    <location>
        <begin position="122"/>
        <end position="146"/>
    </location>
</feature>
<protein>
    <submittedName>
        <fullName evidence="2">Uncharacterized protein</fullName>
    </submittedName>
</protein>
<sequence length="209" mass="23372">SFAQLAWETAHGPFTWVHYWNSVSTSGLSFAFAPVVLLGSYPLLLVIQTVAISLTALSLYYVGSRILGNAYAGLVVALSFLISFAVAGVNWFDLHYEAFFIPLFVSGYALTISGRNRTGYTLLALSGLANFPFMIFPAFFALQSLVYRRWHSYTMVGPMWKPAPRSYDLILLGVAFAVLVSSYVELSTVRTQSEWVPTHHRCRWARHLS</sequence>
<gene>
    <name evidence="2" type="ORF">B1B_06614</name>
</gene>
<dbReference type="InterPro" id="IPR018650">
    <property type="entry name" value="STSV1_Orf64"/>
</dbReference>
<feature type="transmembrane region" description="Helical" evidence="1">
    <location>
        <begin position="70"/>
        <end position="92"/>
    </location>
</feature>
<dbReference type="Pfam" id="PF09852">
    <property type="entry name" value="DUF2079"/>
    <property type="match status" value="1"/>
</dbReference>
<reference evidence="2" key="2">
    <citation type="journal article" date="2014" name="ISME J.">
        <title>Microbial stratification in low pH oxic and suboxic macroscopic growths along an acid mine drainage.</title>
        <authorList>
            <person name="Mendez-Garcia C."/>
            <person name="Mesa V."/>
            <person name="Sprenger R.R."/>
            <person name="Richter M."/>
            <person name="Diez M.S."/>
            <person name="Solano J."/>
            <person name="Bargiela R."/>
            <person name="Golyshina O.V."/>
            <person name="Manteca A."/>
            <person name="Ramos J.L."/>
            <person name="Gallego J.R."/>
            <person name="Llorente I."/>
            <person name="Martins Dos Santos V.A."/>
            <person name="Jensen O.N."/>
            <person name="Pelaez A.I."/>
            <person name="Sanchez J."/>
            <person name="Ferrer M."/>
        </authorList>
    </citation>
    <scope>NUCLEOTIDE SEQUENCE</scope>
</reference>
<evidence type="ECO:0000256" key="1">
    <source>
        <dbReference type="SAM" id="Phobius"/>
    </source>
</evidence>
<feature type="transmembrane region" description="Helical" evidence="1">
    <location>
        <begin position="166"/>
        <end position="184"/>
    </location>
</feature>
<dbReference type="AlphaFoldDB" id="T1AVQ7"/>
<feature type="transmembrane region" description="Helical" evidence="1">
    <location>
        <begin position="41"/>
        <end position="63"/>
    </location>
</feature>
<reference evidence="2" key="1">
    <citation type="submission" date="2013-08" db="EMBL/GenBank/DDBJ databases">
        <authorList>
            <person name="Mendez C."/>
            <person name="Richter M."/>
            <person name="Ferrer M."/>
            <person name="Sanchez J."/>
        </authorList>
    </citation>
    <scope>NUCLEOTIDE SEQUENCE</scope>
</reference>
<evidence type="ECO:0000313" key="2">
    <source>
        <dbReference type="EMBL" id="EQD64706.1"/>
    </source>
</evidence>
<keyword evidence="1" id="KW-0812">Transmembrane</keyword>
<proteinExistence type="predicted"/>
<name>T1AVQ7_9ZZZZ</name>
<dbReference type="EMBL" id="AUZY01004187">
    <property type="protein sequence ID" value="EQD64706.1"/>
    <property type="molecule type" value="Genomic_DNA"/>
</dbReference>
<keyword evidence="1" id="KW-0472">Membrane</keyword>
<feature type="transmembrane region" description="Helical" evidence="1">
    <location>
        <begin position="98"/>
        <end position="115"/>
    </location>
</feature>
<keyword evidence="1" id="KW-1133">Transmembrane helix</keyword>